<proteinExistence type="predicted"/>
<dbReference type="Proteomes" id="UP000066042">
    <property type="component" value="Chromosome"/>
</dbReference>
<dbReference type="AlphaFoldDB" id="A0A0S1XAS9"/>
<sequence>MQDVAFEDVLNLIQEFWKEEGVQWKIREIRKVKEGSGRVVFEVCGDITAIVEKMGIKWRLTVRKDYLVLGEISSILEIKVQLTTHDLVQDDLHLTLILDGMIEEIKRIVYKRG</sequence>
<protein>
    <submittedName>
        <fullName evidence="1">Uncharacterized protein</fullName>
    </submittedName>
</protein>
<dbReference type="RefSeq" id="WP_056933674.1">
    <property type="nucleotide sequence ID" value="NZ_CP013050.1"/>
</dbReference>
<gene>
    <name evidence="1" type="ORF">TBCH5v1_0912</name>
</gene>
<dbReference type="EMBL" id="CP013050">
    <property type="protein sequence ID" value="ALM74863.1"/>
    <property type="molecule type" value="Genomic_DNA"/>
</dbReference>
<dbReference type="PATRIC" id="fig|55802.8.peg.910"/>
<reference evidence="1 2" key="1">
    <citation type="journal article" date="2016" name="Genome Announc.">
        <title>Complete genome sequence of the hyperthermophilic and piezophilic archaeon Thermococcus barophilus Ch5, capable of growth at the expense of hydrogenogenesis from carbon monoxide and formate.</title>
        <authorList>
            <person name="Oger P."/>
            <person name="Sokolova T.G."/>
            <person name="Kozhevnikova D.A."/>
            <person name="Taranov E.A."/>
            <person name="Vannier P."/>
            <person name="Lee H.S."/>
            <person name="Kwon K.K."/>
            <person name="Kang S.G."/>
            <person name="Lee J.H."/>
            <person name="Bonch-Osmolovskaya E.A."/>
            <person name="Lebedinsky A.V."/>
        </authorList>
    </citation>
    <scope>NUCLEOTIDE SEQUENCE [LARGE SCALE GENOMIC DNA]</scope>
    <source>
        <strain evidence="2">Ch5</strain>
    </source>
</reference>
<evidence type="ECO:0000313" key="1">
    <source>
        <dbReference type="EMBL" id="ALM74863.1"/>
    </source>
</evidence>
<evidence type="ECO:0000313" key="2">
    <source>
        <dbReference type="Proteomes" id="UP000066042"/>
    </source>
</evidence>
<organism evidence="1 2">
    <name type="scientific">Thermococcus barophilus</name>
    <dbReference type="NCBI Taxonomy" id="55802"/>
    <lineage>
        <taxon>Archaea</taxon>
        <taxon>Methanobacteriati</taxon>
        <taxon>Methanobacteriota</taxon>
        <taxon>Thermococci</taxon>
        <taxon>Thermococcales</taxon>
        <taxon>Thermococcaceae</taxon>
        <taxon>Thermococcus</taxon>
    </lineage>
</organism>
<dbReference type="STRING" id="55802.TBCH5v1_0912"/>
<dbReference type="GeneID" id="26136187"/>
<name>A0A0S1XAS9_THEBA</name>
<accession>A0A0S1XAS9</accession>